<evidence type="ECO:0000313" key="3">
    <source>
        <dbReference type="Proteomes" id="UP001233172"/>
    </source>
</evidence>
<evidence type="ECO:0000256" key="1">
    <source>
        <dbReference type="SAM" id="MobiDB-lite"/>
    </source>
</evidence>
<sequence length="60" mass="6405">MATYVHPVSSSYPESLPLLPPSPLVCKISSETVRGRKKNACGKENNLKPGSSEPIDSPIP</sequence>
<feature type="region of interest" description="Disordered" evidence="1">
    <location>
        <begin position="1"/>
        <end position="20"/>
    </location>
</feature>
<accession>A0AAD8C0P8</accession>
<gene>
    <name evidence="2" type="ORF">Bpfe_006275</name>
</gene>
<proteinExistence type="predicted"/>
<reference evidence="2" key="1">
    <citation type="journal article" date="2023" name="PLoS Negl. Trop. Dis.">
        <title>A genome sequence for Biomphalaria pfeifferi, the major vector snail for the human-infecting parasite Schistosoma mansoni.</title>
        <authorList>
            <person name="Bu L."/>
            <person name="Lu L."/>
            <person name="Laidemitt M.R."/>
            <person name="Zhang S.M."/>
            <person name="Mutuku M."/>
            <person name="Mkoji G."/>
            <person name="Steinauer M."/>
            <person name="Loker E.S."/>
        </authorList>
    </citation>
    <scope>NUCLEOTIDE SEQUENCE</scope>
    <source>
        <strain evidence="2">KasaAsao</strain>
    </source>
</reference>
<dbReference type="EMBL" id="JASAOG010000018">
    <property type="protein sequence ID" value="KAK0064090.1"/>
    <property type="molecule type" value="Genomic_DNA"/>
</dbReference>
<name>A0AAD8C0P8_BIOPF</name>
<protein>
    <submittedName>
        <fullName evidence="2">Uncharacterized protein</fullName>
    </submittedName>
</protein>
<comment type="caution">
    <text evidence="2">The sequence shown here is derived from an EMBL/GenBank/DDBJ whole genome shotgun (WGS) entry which is preliminary data.</text>
</comment>
<organism evidence="2 3">
    <name type="scientific">Biomphalaria pfeifferi</name>
    <name type="common">Bloodfluke planorb</name>
    <name type="synonym">Freshwater snail</name>
    <dbReference type="NCBI Taxonomy" id="112525"/>
    <lineage>
        <taxon>Eukaryota</taxon>
        <taxon>Metazoa</taxon>
        <taxon>Spiralia</taxon>
        <taxon>Lophotrochozoa</taxon>
        <taxon>Mollusca</taxon>
        <taxon>Gastropoda</taxon>
        <taxon>Heterobranchia</taxon>
        <taxon>Euthyneura</taxon>
        <taxon>Panpulmonata</taxon>
        <taxon>Hygrophila</taxon>
        <taxon>Lymnaeoidea</taxon>
        <taxon>Planorbidae</taxon>
        <taxon>Biomphalaria</taxon>
    </lineage>
</organism>
<feature type="region of interest" description="Disordered" evidence="1">
    <location>
        <begin position="35"/>
        <end position="60"/>
    </location>
</feature>
<reference evidence="2" key="2">
    <citation type="submission" date="2023-04" db="EMBL/GenBank/DDBJ databases">
        <authorList>
            <person name="Bu L."/>
            <person name="Lu L."/>
            <person name="Laidemitt M.R."/>
            <person name="Zhang S.M."/>
            <person name="Mutuku M."/>
            <person name="Mkoji G."/>
            <person name="Steinauer M."/>
            <person name="Loker E.S."/>
        </authorList>
    </citation>
    <scope>NUCLEOTIDE SEQUENCE</scope>
    <source>
        <strain evidence="2">KasaAsao</strain>
        <tissue evidence="2">Whole Snail</tissue>
    </source>
</reference>
<dbReference type="Proteomes" id="UP001233172">
    <property type="component" value="Unassembled WGS sequence"/>
</dbReference>
<keyword evidence="3" id="KW-1185">Reference proteome</keyword>
<feature type="non-terminal residue" evidence="2">
    <location>
        <position position="60"/>
    </location>
</feature>
<evidence type="ECO:0000313" key="2">
    <source>
        <dbReference type="EMBL" id="KAK0064090.1"/>
    </source>
</evidence>
<dbReference type="AlphaFoldDB" id="A0AAD8C0P8"/>